<evidence type="ECO:0000313" key="2">
    <source>
        <dbReference type="Proteomes" id="UP000295443"/>
    </source>
</evidence>
<name>A0A4R1B606_9PROT</name>
<keyword evidence="2" id="KW-1185">Reference proteome</keyword>
<organism evidence="1 2">
    <name type="scientific">Parasulfuritortus cantonensis</name>
    <dbReference type="NCBI Taxonomy" id="2528202"/>
    <lineage>
        <taxon>Bacteria</taxon>
        <taxon>Pseudomonadati</taxon>
        <taxon>Pseudomonadota</taxon>
        <taxon>Betaproteobacteria</taxon>
        <taxon>Nitrosomonadales</taxon>
        <taxon>Thiobacillaceae</taxon>
        <taxon>Parasulfuritortus</taxon>
    </lineage>
</organism>
<protein>
    <submittedName>
        <fullName evidence="1">DUF3301 domain-containing protein</fullName>
    </submittedName>
</protein>
<dbReference type="OrthoDB" id="5959530at2"/>
<dbReference type="EMBL" id="SJZB01000039">
    <property type="protein sequence ID" value="TCJ13461.1"/>
    <property type="molecule type" value="Genomic_DNA"/>
</dbReference>
<sequence>MSWELVLALCLIALAWFWLDGLNKREAAIRAARAVCQRAGVQLLDETVALKGFGLGRDDDLRTRVRREFFFEYSDTGDNRLPGYVYLLGSRVLGANLIMPADKEVSDENT</sequence>
<dbReference type="Pfam" id="PF11743">
    <property type="entry name" value="DUF3301"/>
    <property type="match status" value="1"/>
</dbReference>
<dbReference type="AlphaFoldDB" id="A0A4R1B606"/>
<proteinExistence type="predicted"/>
<gene>
    <name evidence="1" type="ORF">EZJ19_10445</name>
</gene>
<dbReference type="InterPro" id="IPR021732">
    <property type="entry name" value="DUF3301"/>
</dbReference>
<comment type="caution">
    <text evidence="1">The sequence shown here is derived from an EMBL/GenBank/DDBJ whole genome shotgun (WGS) entry which is preliminary data.</text>
</comment>
<evidence type="ECO:0000313" key="1">
    <source>
        <dbReference type="EMBL" id="TCJ13461.1"/>
    </source>
</evidence>
<reference evidence="1 2" key="1">
    <citation type="submission" date="2019-03" db="EMBL/GenBank/DDBJ databases">
        <title>Genome sequence of Thiobacillaceae bacterium LSR1, a sulfur-oxidizing bacterium isolated from freshwater sediment.</title>
        <authorList>
            <person name="Li S."/>
        </authorList>
    </citation>
    <scope>NUCLEOTIDE SEQUENCE [LARGE SCALE GENOMIC DNA]</scope>
    <source>
        <strain evidence="1 2">LSR1</strain>
    </source>
</reference>
<dbReference type="RefSeq" id="WP_131447324.1">
    <property type="nucleotide sequence ID" value="NZ_SJZB01000039.1"/>
</dbReference>
<accession>A0A4R1B606</accession>
<dbReference type="Proteomes" id="UP000295443">
    <property type="component" value="Unassembled WGS sequence"/>
</dbReference>